<dbReference type="Gene3D" id="1.20.5.1700">
    <property type="match status" value="1"/>
</dbReference>
<sequence>MTHTTMTLAETVLTPENIGVVTALIVAITGAAATLIGARAKAKLDSRAELEAELKIAKAQLKTARDDHAEDIERYEAKIDALEARLDQRDVTINRLDAQIVKLRTWVARLARRLVDHEIELPEKPAGLDD</sequence>
<accession>A0AAF0GHY4</accession>
<keyword evidence="4" id="KW-1185">Reference proteome</keyword>
<keyword evidence="2" id="KW-0812">Transmembrane</keyword>
<protein>
    <submittedName>
        <fullName evidence="3">Uncharacterized protein</fullName>
    </submittedName>
</protein>
<feature type="coiled-coil region" evidence="1">
    <location>
        <begin position="40"/>
        <end position="99"/>
    </location>
</feature>
<dbReference type="EMBL" id="OQ709200">
    <property type="protein sequence ID" value="WGH20059.1"/>
    <property type="molecule type" value="Genomic_DNA"/>
</dbReference>
<evidence type="ECO:0000256" key="1">
    <source>
        <dbReference type="SAM" id="Coils"/>
    </source>
</evidence>
<dbReference type="GeneID" id="80559420"/>
<keyword evidence="2" id="KW-0472">Membrane</keyword>
<dbReference type="RefSeq" id="YP_010842622.1">
    <property type="nucleotide sequence ID" value="NC_079143.1"/>
</dbReference>
<keyword evidence="1" id="KW-0175">Coiled coil</keyword>
<organism evidence="3 4">
    <name type="scientific">Gordonia phage Tarzan</name>
    <dbReference type="NCBI Taxonomy" id="3038367"/>
    <lineage>
        <taxon>Viruses</taxon>
        <taxon>Duplodnaviria</taxon>
        <taxon>Heunggongvirae</taxon>
        <taxon>Uroviricota</taxon>
        <taxon>Caudoviricetes</taxon>
        <taxon>Santhisvirus</taxon>
        <taxon>Santhisvirus tarzan</taxon>
    </lineage>
</organism>
<reference evidence="3" key="1">
    <citation type="submission" date="2023-03" db="EMBL/GenBank/DDBJ databases">
        <authorList>
            <person name="Karpo H.E."/>
            <person name="McAvaddy O.H."/>
            <person name="Miller J.S."/>
            <person name="Popovich S.X."/>
            <person name="Sunnen C.N."/>
            <person name="Garlena R.A."/>
            <person name="Russell D.A."/>
            <person name="Pope W.H."/>
            <person name="Jacobs-Sera D."/>
            <person name="Hatfull G.F."/>
        </authorList>
    </citation>
    <scope>NUCLEOTIDE SEQUENCE</scope>
</reference>
<feature type="transmembrane region" description="Helical" evidence="2">
    <location>
        <begin position="20"/>
        <end position="38"/>
    </location>
</feature>
<dbReference type="KEGG" id="vg:80559420"/>
<evidence type="ECO:0000313" key="3">
    <source>
        <dbReference type="EMBL" id="WGH20059.1"/>
    </source>
</evidence>
<evidence type="ECO:0000256" key="2">
    <source>
        <dbReference type="SAM" id="Phobius"/>
    </source>
</evidence>
<dbReference type="Proteomes" id="UP001241621">
    <property type="component" value="Segment"/>
</dbReference>
<evidence type="ECO:0000313" key="4">
    <source>
        <dbReference type="Proteomes" id="UP001241621"/>
    </source>
</evidence>
<gene>
    <name evidence="3" type="primary">24</name>
</gene>
<keyword evidence="2" id="KW-1133">Transmembrane helix</keyword>
<proteinExistence type="predicted"/>
<name>A0AAF0GHY4_9CAUD</name>